<dbReference type="EMBL" id="JBANQN010000009">
    <property type="protein sequence ID" value="KAK6779281.1"/>
    <property type="molecule type" value="Genomic_DNA"/>
</dbReference>
<dbReference type="Proteomes" id="UP001371456">
    <property type="component" value="Unassembled WGS sequence"/>
</dbReference>
<accession>A0AAN8T635</accession>
<protein>
    <submittedName>
        <fullName evidence="1">Uncharacterized protein</fullName>
    </submittedName>
</protein>
<sequence>MYCVVTKKTITASESSNQRTDASIWCYIATLLYLNHNCYNISDLFFSWFFVLLFRISGCISMANQQQNHATMCWKRENNTDVMISFTDQMDLGVIVLPLHLDGFAAVEMSNNSMSEINCLL</sequence>
<keyword evidence="2" id="KW-1185">Reference proteome</keyword>
<organism evidence="1 2">
    <name type="scientific">Solanum bulbocastanum</name>
    <name type="common">Wild potato</name>
    <dbReference type="NCBI Taxonomy" id="147425"/>
    <lineage>
        <taxon>Eukaryota</taxon>
        <taxon>Viridiplantae</taxon>
        <taxon>Streptophyta</taxon>
        <taxon>Embryophyta</taxon>
        <taxon>Tracheophyta</taxon>
        <taxon>Spermatophyta</taxon>
        <taxon>Magnoliopsida</taxon>
        <taxon>eudicotyledons</taxon>
        <taxon>Gunneridae</taxon>
        <taxon>Pentapetalae</taxon>
        <taxon>asterids</taxon>
        <taxon>lamiids</taxon>
        <taxon>Solanales</taxon>
        <taxon>Solanaceae</taxon>
        <taxon>Solanoideae</taxon>
        <taxon>Solaneae</taxon>
        <taxon>Solanum</taxon>
    </lineage>
</organism>
<dbReference type="AlphaFoldDB" id="A0AAN8T635"/>
<reference evidence="1 2" key="1">
    <citation type="submission" date="2024-02" db="EMBL/GenBank/DDBJ databases">
        <title>de novo genome assembly of Solanum bulbocastanum strain 11H21.</title>
        <authorList>
            <person name="Hosaka A.J."/>
        </authorList>
    </citation>
    <scope>NUCLEOTIDE SEQUENCE [LARGE SCALE GENOMIC DNA]</scope>
    <source>
        <tissue evidence="1">Young leaves</tissue>
    </source>
</reference>
<evidence type="ECO:0000313" key="2">
    <source>
        <dbReference type="Proteomes" id="UP001371456"/>
    </source>
</evidence>
<evidence type="ECO:0000313" key="1">
    <source>
        <dbReference type="EMBL" id="KAK6779281.1"/>
    </source>
</evidence>
<proteinExistence type="predicted"/>
<comment type="caution">
    <text evidence="1">The sequence shown here is derived from an EMBL/GenBank/DDBJ whole genome shotgun (WGS) entry which is preliminary data.</text>
</comment>
<name>A0AAN8T635_SOLBU</name>
<gene>
    <name evidence="1" type="ORF">RDI58_021465</name>
</gene>